<dbReference type="GO" id="GO:0004190">
    <property type="term" value="F:aspartic-type endopeptidase activity"/>
    <property type="evidence" value="ECO:0007669"/>
    <property type="project" value="UniProtKB-UniRule"/>
</dbReference>
<dbReference type="Proteomes" id="UP000824049">
    <property type="component" value="Unassembled WGS sequence"/>
</dbReference>
<comment type="catalytic activity">
    <reaction evidence="9 10">
        <text>Release of signal peptides from bacterial membrane prolipoproteins. Hydrolyzes -Xaa-Yaa-Zaa-|-(S,diacylglyceryl)Cys-, in which Xaa is hydrophobic (preferably Leu), and Yaa (Ala or Ser) and Zaa (Gly or Ala) have small, neutral side chains.</text>
        <dbReference type="EC" id="3.4.23.36"/>
    </reaction>
</comment>
<feature type="transmembrane region" description="Helical" evidence="9">
    <location>
        <begin position="62"/>
        <end position="79"/>
    </location>
</feature>
<evidence type="ECO:0000256" key="8">
    <source>
        <dbReference type="ARBA" id="ARBA00023136"/>
    </source>
</evidence>
<name>A0A9D2J647_9FIRM</name>
<evidence type="ECO:0000256" key="4">
    <source>
        <dbReference type="ARBA" id="ARBA00022692"/>
    </source>
</evidence>
<reference evidence="12" key="2">
    <citation type="submission" date="2021-04" db="EMBL/GenBank/DDBJ databases">
        <authorList>
            <person name="Gilroy R."/>
        </authorList>
    </citation>
    <scope>NUCLEOTIDE SEQUENCE</scope>
    <source>
        <strain evidence="12">CHK179-28034</strain>
    </source>
</reference>
<dbReference type="HAMAP" id="MF_00161">
    <property type="entry name" value="LspA"/>
    <property type="match status" value="1"/>
</dbReference>
<comment type="function">
    <text evidence="9 10">This protein specifically catalyzes the removal of signal peptides from prolipoproteins.</text>
</comment>
<protein>
    <recommendedName>
        <fullName evidence="9">Lipoprotein signal peptidase</fullName>
        <ecNumber evidence="9">3.4.23.36</ecNumber>
    </recommendedName>
    <alternativeName>
        <fullName evidence="9">Prolipoprotein signal peptidase</fullName>
    </alternativeName>
    <alternativeName>
        <fullName evidence="9">Signal peptidase II</fullName>
        <shortName evidence="9">SPase II</shortName>
    </alternativeName>
</protein>
<dbReference type="NCBIfam" id="TIGR00077">
    <property type="entry name" value="lspA"/>
    <property type="match status" value="1"/>
</dbReference>
<dbReference type="GO" id="GO:0005886">
    <property type="term" value="C:plasma membrane"/>
    <property type="evidence" value="ECO:0007669"/>
    <property type="project" value="UniProtKB-SubCell"/>
</dbReference>
<dbReference type="Pfam" id="PF01252">
    <property type="entry name" value="Peptidase_A8"/>
    <property type="match status" value="1"/>
</dbReference>
<comment type="similarity">
    <text evidence="1 9 11">Belongs to the peptidase A8 family.</text>
</comment>
<keyword evidence="2 9" id="KW-1003">Cell membrane</keyword>
<feature type="active site" evidence="9">
    <location>
        <position position="133"/>
    </location>
</feature>
<evidence type="ECO:0000256" key="11">
    <source>
        <dbReference type="RuleBase" id="RU004181"/>
    </source>
</evidence>
<dbReference type="AlphaFoldDB" id="A0A9D2J647"/>
<evidence type="ECO:0000256" key="2">
    <source>
        <dbReference type="ARBA" id="ARBA00022475"/>
    </source>
</evidence>
<dbReference type="GO" id="GO:0006508">
    <property type="term" value="P:proteolysis"/>
    <property type="evidence" value="ECO:0007669"/>
    <property type="project" value="UniProtKB-KW"/>
</dbReference>
<keyword evidence="8 9" id="KW-0472">Membrane</keyword>
<feature type="transmembrane region" description="Helical" evidence="9">
    <location>
        <begin position="131"/>
        <end position="151"/>
    </location>
</feature>
<evidence type="ECO:0000256" key="9">
    <source>
        <dbReference type="HAMAP-Rule" id="MF_00161"/>
    </source>
</evidence>
<feature type="active site" evidence="9">
    <location>
        <position position="117"/>
    </location>
</feature>
<comment type="caution">
    <text evidence="9">Lacks conserved residue(s) required for the propagation of feature annotation.</text>
</comment>
<reference evidence="12" key="1">
    <citation type="journal article" date="2021" name="PeerJ">
        <title>Extensive microbial diversity within the chicken gut microbiome revealed by metagenomics and culture.</title>
        <authorList>
            <person name="Gilroy R."/>
            <person name="Ravi A."/>
            <person name="Getino M."/>
            <person name="Pursley I."/>
            <person name="Horton D.L."/>
            <person name="Alikhan N.F."/>
            <person name="Baker D."/>
            <person name="Gharbi K."/>
            <person name="Hall N."/>
            <person name="Watson M."/>
            <person name="Adriaenssens E.M."/>
            <person name="Foster-Nyarko E."/>
            <person name="Jarju S."/>
            <person name="Secka A."/>
            <person name="Antonio M."/>
            <person name="Oren A."/>
            <person name="Chaudhuri R.R."/>
            <person name="La Ragione R."/>
            <person name="Hildebrand F."/>
            <person name="Pallen M.J."/>
        </authorList>
    </citation>
    <scope>NUCLEOTIDE SEQUENCE</scope>
    <source>
        <strain evidence="12">CHK179-28034</strain>
    </source>
</reference>
<organism evidence="12 13">
    <name type="scientific">Candidatus Anaerobutyricum stercoris</name>
    <dbReference type="NCBI Taxonomy" id="2838457"/>
    <lineage>
        <taxon>Bacteria</taxon>
        <taxon>Bacillati</taxon>
        <taxon>Bacillota</taxon>
        <taxon>Clostridia</taxon>
        <taxon>Lachnospirales</taxon>
        <taxon>Lachnospiraceae</taxon>
        <taxon>Anaerobutyricum</taxon>
    </lineage>
</organism>
<dbReference type="EC" id="3.4.23.36" evidence="9"/>
<evidence type="ECO:0000256" key="5">
    <source>
        <dbReference type="ARBA" id="ARBA00022750"/>
    </source>
</evidence>
<accession>A0A9D2J647</accession>
<keyword evidence="5 9" id="KW-0064">Aspartyl protease</keyword>
<keyword evidence="3 9" id="KW-0645">Protease</keyword>
<evidence type="ECO:0000256" key="3">
    <source>
        <dbReference type="ARBA" id="ARBA00022670"/>
    </source>
</evidence>
<dbReference type="PROSITE" id="PS00855">
    <property type="entry name" value="SPASE_II"/>
    <property type="match status" value="1"/>
</dbReference>
<comment type="pathway">
    <text evidence="9">Protein modification; lipoprotein biosynthesis (signal peptide cleavage).</text>
</comment>
<sequence>MKQGIKALIGCLLLVVLDQFTKVLALQNLKGQEPITIIPDVFQLLYVENRGAAFGILQNKQWVFLIITAIVLAALIWALPRMSRERHFLPLRLCLCFIGAGAVGNMIDRIFRGYVVDFFYFKLIDFPVFNVADIYVTTSAIVLIFLIVFLYKEEDFDRLFSKKGR</sequence>
<gene>
    <name evidence="9 12" type="primary">lspA</name>
    <name evidence="12" type="ORF">H9968_00775</name>
</gene>
<keyword evidence="4 9" id="KW-0812">Transmembrane</keyword>
<evidence type="ECO:0000256" key="7">
    <source>
        <dbReference type="ARBA" id="ARBA00022989"/>
    </source>
</evidence>
<dbReference type="InterPro" id="IPR001872">
    <property type="entry name" value="Peptidase_A8"/>
</dbReference>
<keyword evidence="7 9" id="KW-1133">Transmembrane helix</keyword>
<feature type="transmembrane region" description="Helical" evidence="9">
    <location>
        <begin position="91"/>
        <end position="111"/>
    </location>
</feature>
<evidence type="ECO:0000256" key="10">
    <source>
        <dbReference type="RuleBase" id="RU000594"/>
    </source>
</evidence>
<proteinExistence type="inferred from homology"/>
<dbReference type="PANTHER" id="PTHR33695:SF1">
    <property type="entry name" value="LIPOPROTEIN SIGNAL PEPTIDASE"/>
    <property type="match status" value="1"/>
</dbReference>
<evidence type="ECO:0000256" key="1">
    <source>
        <dbReference type="ARBA" id="ARBA00006139"/>
    </source>
</evidence>
<evidence type="ECO:0000313" key="12">
    <source>
        <dbReference type="EMBL" id="HIZ38450.1"/>
    </source>
</evidence>
<evidence type="ECO:0000313" key="13">
    <source>
        <dbReference type="Proteomes" id="UP000824049"/>
    </source>
</evidence>
<dbReference type="PANTHER" id="PTHR33695">
    <property type="entry name" value="LIPOPROTEIN SIGNAL PEPTIDASE"/>
    <property type="match status" value="1"/>
</dbReference>
<dbReference type="PRINTS" id="PR00781">
    <property type="entry name" value="LIPOSIGPTASE"/>
</dbReference>
<evidence type="ECO:0000256" key="6">
    <source>
        <dbReference type="ARBA" id="ARBA00022801"/>
    </source>
</evidence>
<comment type="subcellular location">
    <subcellularLocation>
        <location evidence="9">Cell membrane</location>
        <topology evidence="9">Multi-pass membrane protein</topology>
    </subcellularLocation>
</comment>
<keyword evidence="6 9" id="KW-0378">Hydrolase</keyword>
<dbReference type="EMBL" id="DXBR01000009">
    <property type="protein sequence ID" value="HIZ38450.1"/>
    <property type="molecule type" value="Genomic_DNA"/>
</dbReference>
<comment type="caution">
    <text evidence="12">The sequence shown here is derived from an EMBL/GenBank/DDBJ whole genome shotgun (WGS) entry which is preliminary data.</text>
</comment>